<dbReference type="AlphaFoldDB" id="A0A0G0K3Z9"/>
<keyword evidence="1" id="KW-0472">Membrane</keyword>
<dbReference type="Proteomes" id="UP000034852">
    <property type="component" value="Unassembled WGS sequence"/>
</dbReference>
<dbReference type="SUPFAM" id="SSF54523">
    <property type="entry name" value="Pili subunits"/>
    <property type="match status" value="1"/>
</dbReference>
<dbReference type="Gene3D" id="3.30.700.10">
    <property type="entry name" value="Glycoprotein, Type 4 Pilin"/>
    <property type="match status" value="1"/>
</dbReference>
<reference evidence="2 3" key="1">
    <citation type="journal article" date="2015" name="Nature">
        <title>rRNA introns, odd ribosomes, and small enigmatic genomes across a large radiation of phyla.</title>
        <authorList>
            <person name="Brown C.T."/>
            <person name="Hug L.A."/>
            <person name="Thomas B.C."/>
            <person name="Sharon I."/>
            <person name="Castelle C.J."/>
            <person name="Singh A."/>
            <person name="Wilkins M.J."/>
            <person name="Williams K.H."/>
            <person name="Banfield J.F."/>
        </authorList>
    </citation>
    <scope>NUCLEOTIDE SEQUENCE [LARGE SCALE GENOMIC DNA]</scope>
</reference>
<keyword evidence="1" id="KW-0812">Transmembrane</keyword>
<proteinExistence type="predicted"/>
<dbReference type="InterPro" id="IPR012902">
    <property type="entry name" value="N_methyl_site"/>
</dbReference>
<dbReference type="InterPro" id="IPR045584">
    <property type="entry name" value="Pilin-like"/>
</dbReference>
<evidence type="ECO:0000313" key="3">
    <source>
        <dbReference type="Proteomes" id="UP000034852"/>
    </source>
</evidence>
<dbReference type="EMBL" id="LBTH01000027">
    <property type="protein sequence ID" value="KKQ35361.1"/>
    <property type="molecule type" value="Genomic_DNA"/>
</dbReference>
<sequence length="219" mass="23952">MRKSQKSHKLKKLNNFRAFTLVELIAVMAIVATLIGGSIAVIVGLRESSRLRSNVNNFVSEAKTKLSYARNSVYTQSELSLISLNPNCSSIVSNEFAPDALGYFFDPTAKKVKPIKCVSTQLSTSSNFCCVLVTDFDNQSISSNNIEYSADCSGVLFEYATGKVLRFNPEGQNSIILNQGSSTSVDAVSQNCTLEIKHTGINYSQTVFFDSENASIEIK</sequence>
<keyword evidence="1" id="KW-1133">Transmembrane helix</keyword>
<accession>A0A0G0K3Z9</accession>
<evidence type="ECO:0000256" key="1">
    <source>
        <dbReference type="SAM" id="Phobius"/>
    </source>
</evidence>
<organism evidence="2 3">
    <name type="scientific">candidate division WS6 bacterium GW2011_GWA2_37_6</name>
    <dbReference type="NCBI Taxonomy" id="1619087"/>
    <lineage>
        <taxon>Bacteria</taxon>
        <taxon>Candidatus Dojkabacteria</taxon>
    </lineage>
</organism>
<evidence type="ECO:0000313" key="2">
    <source>
        <dbReference type="EMBL" id="KKQ35361.1"/>
    </source>
</evidence>
<gene>
    <name evidence="2" type="ORF">US52_C0027G0005</name>
</gene>
<feature type="transmembrane region" description="Helical" evidence="1">
    <location>
        <begin position="21"/>
        <end position="45"/>
    </location>
</feature>
<name>A0A0G0K3Z9_9BACT</name>
<comment type="caution">
    <text evidence="2">The sequence shown here is derived from an EMBL/GenBank/DDBJ whole genome shotgun (WGS) entry which is preliminary data.</text>
</comment>
<protein>
    <submittedName>
        <fullName evidence="2">Uncharacterized protein</fullName>
    </submittedName>
</protein>
<dbReference type="Pfam" id="PF07963">
    <property type="entry name" value="N_methyl"/>
    <property type="match status" value="1"/>
</dbReference>